<evidence type="ECO:0000313" key="2">
    <source>
        <dbReference type="Proteomes" id="UP000297871"/>
    </source>
</evidence>
<dbReference type="EMBL" id="RQFY01000006">
    <property type="protein sequence ID" value="TGL32351.1"/>
    <property type="molecule type" value="Genomic_DNA"/>
</dbReference>
<evidence type="ECO:0000313" key="1">
    <source>
        <dbReference type="EMBL" id="TGL32351.1"/>
    </source>
</evidence>
<sequence>MISMVIRSFLLLTIIFSNYGCIYRSMTSFPTPSKQIQYDSIKPVRLLVFLAGDRCTEICRKGDKSADCAENVNMCKSWIKDWMPADFASEGGVTSVFKYYPPRKKRFIQQISNIATELCKTEKSLNCFYDSPDPSDDQNYSSTVTIKIGGFSRRIHWSLYLSSFSLLLFPGFFKEEWDLEISRTDLKNRIEQIHIPVTEIKHWFGWPFLFWGSAFAISDEKVLSEIIEYSVLNNTSPSQ</sequence>
<reference evidence="1" key="1">
    <citation type="journal article" date="2019" name="PLoS Negl. Trop. Dis.">
        <title>Revisiting the worldwide diversity of Leptospira species in the environment.</title>
        <authorList>
            <person name="Vincent A.T."/>
            <person name="Schiettekatte O."/>
            <person name="Bourhy P."/>
            <person name="Veyrier F.J."/>
            <person name="Picardeau M."/>
        </authorList>
    </citation>
    <scope>NUCLEOTIDE SEQUENCE [LARGE SCALE GENOMIC DNA]</scope>
    <source>
        <strain evidence="1">201800265</strain>
    </source>
</reference>
<keyword evidence="2" id="KW-1185">Reference proteome</keyword>
<name>A0A4R9J4I4_9LEPT</name>
<proteinExistence type="predicted"/>
<dbReference type="AlphaFoldDB" id="A0A4R9J4I4"/>
<dbReference type="OrthoDB" id="326590at2"/>
<comment type="caution">
    <text evidence="1">The sequence shown here is derived from an EMBL/GenBank/DDBJ whole genome shotgun (WGS) entry which is preliminary data.</text>
</comment>
<organism evidence="1 2">
    <name type="scientific">Leptospira koniambonensis</name>
    <dbReference type="NCBI Taxonomy" id="2484950"/>
    <lineage>
        <taxon>Bacteria</taxon>
        <taxon>Pseudomonadati</taxon>
        <taxon>Spirochaetota</taxon>
        <taxon>Spirochaetia</taxon>
        <taxon>Leptospirales</taxon>
        <taxon>Leptospiraceae</taxon>
        <taxon>Leptospira</taxon>
    </lineage>
</organism>
<accession>A0A4R9J4I4</accession>
<dbReference type="RefSeq" id="WP_135615775.1">
    <property type="nucleotide sequence ID" value="NZ_RQFY01000006.1"/>
</dbReference>
<gene>
    <name evidence="1" type="ORF">EHQ52_13700</name>
</gene>
<protein>
    <submittedName>
        <fullName evidence="1">Uncharacterized protein</fullName>
    </submittedName>
</protein>
<dbReference type="Proteomes" id="UP000297871">
    <property type="component" value="Unassembled WGS sequence"/>
</dbReference>